<name>A0A2R9ST43_9BACL</name>
<comment type="caution">
    <text evidence="3">The sequence shown here is derived from an EMBL/GenBank/DDBJ whole genome shotgun (WGS) entry which is preliminary data.</text>
</comment>
<dbReference type="GO" id="GO:0003677">
    <property type="term" value="F:DNA binding"/>
    <property type="evidence" value="ECO:0007669"/>
    <property type="project" value="UniProtKB-KW"/>
</dbReference>
<feature type="domain" description="HTH arsR-type" evidence="2">
    <location>
        <begin position="12"/>
        <end position="106"/>
    </location>
</feature>
<dbReference type="Proteomes" id="UP000003094">
    <property type="component" value="Unassembled WGS sequence"/>
</dbReference>
<dbReference type="SMART" id="SM00418">
    <property type="entry name" value="HTH_ARSR"/>
    <property type="match status" value="1"/>
</dbReference>
<dbReference type="InterPro" id="IPR036388">
    <property type="entry name" value="WH-like_DNA-bd_sf"/>
</dbReference>
<dbReference type="PRINTS" id="PR00778">
    <property type="entry name" value="HTHARSR"/>
</dbReference>
<dbReference type="KEGG" id="pvo:PVOR_18939"/>
<dbReference type="NCBIfam" id="NF033788">
    <property type="entry name" value="HTH_metalloreg"/>
    <property type="match status" value="1"/>
</dbReference>
<evidence type="ECO:0000313" key="3">
    <source>
        <dbReference type="EMBL" id="EFU40491.1"/>
    </source>
</evidence>
<gene>
    <name evidence="3" type="ORF">PVOR_18939</name>
</gene>
<evidence type="ECO:0000313" key="4">
    <source>
        <dbReference type="Proteomes" id="UP000003094"/>
    </source>
</evidence>
<dbReference type="InterPro" id="IPR001845">
    <property type="entry name" value="HTH_ArsR_DNA-bd_dom"/>
</dbReference>
<evidence type="ECO:0000259" key="2">
    <source>
        <dbReference type="PROSITE" id="PS50987"/>
    </source>
</evidence>
<keyword evidence="4" id="KW-1185">Reference proteome</keyword>
<proteinExistence type="predicted"/>
<dbReference type="CDD" id="cd00090">
    <property type="entry name" value="HTH_ARSR"/>
    <property type="match status" value="1"/>
</dbReference>
<protein>
    <submittedName>
        <fullName evidence="3">Transcriptional regulator, ArsR family protein</fullName>
    </submittedName>
</protein>
<dbReference type="InterPro" id="IPR036390">
    <property type="entry name" value="WH_DNA-bd_sf"/>
</dbReference>
<dbReference type="Gene3D" id="1.10.10.10">
    <property type="entry name" value="Winged helix-like DNA-binding domain superfamily/Winged helix DNA-binding domain"/>
    <property type="match status" value="1"/>
</dbReference>
<dbReference type="PANTHER" id="PTHR38600:SF2">
    <property type="entry name" value="SLL0088 PROTEIN"/>
    <property type="match status" value="1"/>
</dbReference>
<dbReference type="SUPFAM" id="SSF46785">
    <property type="entry name" value="Winged helix' DNA-binding domain"/>
    <property type="match status" value="1"/>
</dbReference>
<accession>A0A2R9ST43</accession>
<dbReference type="AlphaFoldDB" id="A0A2R9ST43"/>
<sequence length="124" mass="14422">MTYYCISIIFNHMVEQNNNLDSVFHALADPTRREIVRLIASQERTVSELAAPFDMSLAAISKHIKVLERAGILDRSVKGRTHTCRLNAESLSSATDWLRFYEHFWNRQFDALERELSNAKKEEH</sequence>
<reference evidence="3 4" key="1">
    <citation type="journal article" date="2010" name="BMC Genomics">
        <title>Genome sequence of the pattern forming Paenibacillus vortex bacterium reveals potential for thriving in complex environments.</title>
        <authorList>
            <person name="Sirota-Madi A."/>
            <person name="Olender T."/>
            <person name="Helman Y."/>
            <person name="Ingham C."/>
            <person name="Brainis I."/>
            <person name="Roth D."/>
            <person name="Hagi E."/>
            <person name="Brodsky L."/>
            <person name="Leshkowitz D."/>
            <person name="Galatenko V."/>
            <person name="Nikolaev V."/>
            <person name="Mugasimangalam R.C."/>
            <person name="Bransburg-Zabary S."/>
            <person name="Gutnick D.L."/>
            <person name="Lancet D."/>
            <person name="Ben-Jacob E."/>
        </authorList>
    </citation>
    <scope>NUCLEOTIDE SEQUENCE [LARGE SCALE GENOMIC DNA]</scope>
    <source>
        <strain evidence="3 4">V453</strain>
    </source>
</reference>
<dbReference type="PANTHER" id="PTHR38600">
    <property type="entry name" value="TRANSCRIPTIONAL REGULATORY PROTEIN"/>
    <property type="match status" value="1"/>
</dbReference>
<dbReference type="InterPro" id="IPR011991">
    <property type="entry name" value="ArsR-like_HTH"/>
</dbReference>
<keyword evidence="1" id="KW-0238">DNA-binding</keyword>
<organism evidence="3 4">
    <name type="scientific">Paenibacillus vortex V453</name>
    <dbReference type="NCBI Taxonomy" id="715225"/>
    <lineage>
        <taxon>Bacteria</taxon>
        <taxon>Bacillati</taxon>
        <taxon>Bacillota</taxon>
        <taxon>Bacilli</taxon>
        <taxon>Bacillales</taxon>
        <taxon>Paenibacillaceae</taxon>
        <taxon>Paenibacillus</taxon>
    </lineage>
</organism>
<dbReference type="Pfam" id="PF12840">
    <property type="entry name" value="HTH_20"/>
    <property type="match status" value="1"/>
</dbReference>
<dbReference type="GO" id="GO:0003700">
    <property type="term" value="F:DNA-binding transcription factor activity"/>
    <property type="evidence" value="ECO:0007669"/>
    <property type="project" value="InterPro"/>
</dbReference>
<dbReference type="EMBL" id="ADHJ01000031">
    <property type="protein sequence ID" value="EFU40491.1"/>
    <property type="molecule type" value="Genomic_DNA"/>
</dbReference>
<evidence type="ECO:0000256" key="1">
    <source>
        <dbReference type="ARBA" id="ARBA00023125"/>
    </source>
</evidence>
<dbReference type="PROSITE" id="PS50987">
    <property type="entry name" value="HTH_ARSR_2"/>
    <property type="match status" value="1"/>
</dbReference>